<evidence type="ECO:0000313" key="2">
    <source>
        <dbReference type="EMBL" id="MEE2037559.1"/>
    </source>
</evidence>
<reference evidence="2 3" key="1">
    <citation type="submission" date="2023-08" db="EMBL/GenBank/DDBJ databases">
        <authorList>
            <person name="Girao M."/>
            <person name="Carvalho M.F."/>
        </authorList>
    </citation>
    <scope>NUCLEOTIDE SEQUENCE [LARGE SCALE GENOMIC DNA]</scope>
    <source>
        <strain evidence="2 3">CT-R113</strain>
    </source>
</reference>
<organism evidence="2 3">
    <name type="scientific">Nocardiopsis codii</name>
    <dbReference type="NCBI Taxonomy" id="3065942"/>
    <lineage>
        <taxon>Bacteria</taxon>
        <taxon>Bacillati</taxon>
        <taxon>Actinomycetota</taxon>
        <taxon>Actinomycetes</taxon>
        <taxon>Streptosporangiales</taxon>
        <taxon>Nocardiopsidaceae</taxon>
        <taxon>Nocardiopsis</taxon>
    </lineage>
</organism>
<keyword evidence="3" id="KW-1185">Reference proteome</keyword>
<sequence length="204" mass="23194">MGEHDKKRHNKQRDKKLEQQNPAAREAAANPFELDDFDGPVPMTYQGRVITPEVIVQMRARSPEPADRLDAEWERMVLDDNQPWFTDQDPLHDTGNTWTHARTLSPDAFADHGSPPPEADAWQVPRPRQEMRSEGLDPVELLLRVEGMNSTDDFEATPPDQWHIDGRLLTKEELRALLSMGATDFLRYSLTQDEGRESGGSAQP</sequence>
<gene>
    <name evidence="2" type="ORF">Q8791_10035</name>
</gene>
<feature type="region of interest" description="Disordered" evidence="1">
    <location>
        <begin position="105"/>
        <end position="134"/>
    </location>
</feature>
<name>A0ABU7K6R7_9ACTN</name>
<proteinExistence type="predicted"/>
<dbReference type="EMBL" id="JAUZMY010000008">
    <property type="protein sequence ID" value="MEE2037559.1"/>
    <property type="molecule type" value="Genomic_DNA"/>
</dbReference>
<dbReference type="Proteomes" id="UP001356095">
    <property type="component" value="Unassembled WGS sequence"/>
</dbReference>
<accession>A0ABU7K6R7</accession>
<evidence type="ECO:0000256" key="1">
    <source>
        <dbReference type="SAM" id="MobiDB-lite"/>
    </source>
</evidence>
<comment type="caution">
    <text evidence="2">The sequence shown here is derived from an EMBL/GenBank/DDBJ whole genome shotgun (WGS) entry which is preliminary data.</text>
</comment>
<protein>
    <submittedName>
        <fullName evidence="2">Uncharacterized protein</fullName>
    </submittedName>
</protein>
<feature type="compositionally biased region" description="Basic residues" evidence="1">
    <location>
        <begin position="1"/>
        <end position="14"/>
    </location>
</feature>
<evidence type="ECO:0000313" key="3">
    <source>
        <dbReference type="Proteomes" id="UP001356095"/>
    </source>
</evidence>
<feature type="region of interest" description="Disordered" evidence="1">
    <location>
        <begin position="1"/>
        <end position="39"/>
    </location>
</feature>
<dbReference type="RefSeq" id="WP_330091358.1">
    <property type="nucleotide sequence ID" value="NZ_JAUZMY010000008.1"/>
</dbReference>